<sequence>MIAWTGPRFSDQAFLNSLSPIEYVNASTPPTYIIHGDADPTIPYNQSVTLYAALQAAGVKSKFTTVPNGGHGGFTDSYNTQMENEILSFIDEVLANVLTGVDSQKTSSGINIKVTGNNILINSERDTKTIVYTALGKEILTTNSKTFEIKEKGLYILKVDNGENNSISKILIK</sequence>
<dbReference type="Pfam" id="PF00326">
    <property type="entry name" value="Peptidase_S9"/>
    <property type="match status" value="1"/>
</dbReference>
<dbReference type="InterPro" id="IPR029058">
    <property type="entry name" value="AB_hydrolase_fold"/>
</dbReference>
<comment type="caution">
    <text evidence="2">The sequence shown here is derived from an EMBL/GenBank/DDBJ whole genome shotgun (WGS) entry which is preliminary data.</text>
</comment>
<dbReference type="GO" id="GO:0006508">
    <property type="term" value="P:proteolysis"/>
    <property type="evidence" value="ECO:0007669"/>
    <property type="project" value="InterPro"/>
</dbReference>
<dbReference type="EMBL" id="VSSQ01104133">
    <property type="protein sequence ID" value="MPN44760.1"/>
    <property type="molecule type" value="Genomic_DNA"/>
</dbReference>
<dbReference type="InterPro" id="IPR001375">
    <property type="entry name" value="Peptidase_S9_cat"/>
</dbReference>
<dbReference type="Gene3D" id="3.40.50.1820">
    <property type="entry name" value="alpha/beta hydrolase"/>
    <property type="match status" value="1"/>
</dbReference>
<evidence type="ECO:0000313" key="2">
    <source>
        <dbReference type="EMBL" id="MPN44760.1"/>
    </source>
</evidence>
<organism evidence="2">
    <name type="scientific">bioreactor metagenome</name>
    <dbReference type="NCBI Taxonomy" id="1076179"/>
    <lineage>
        <taxon>unclassified sequences</taxon>
        <taxon>metagenomes</taxon>
        <taxon>ecological metagenomes</taxon>
    </lineage>
</organism>
<feature type="domain" description="Peptidase S9 prolyl oligopeptidase catalytic" evidence="1">
    <location>
        <begin position="13"/>
        <end position="95"/>
    </location>
</feature>
<gene>
    <name evidence="2" type="ORF">SDC9_192325</name>
</gene>
<dbReference type="SUPFAM" id="SSF53474">
    <property type="entry name" value="alpha/beta-Hydrolases"/>
    <property type="match status" value="1"/>
</dbReference>
<dbReference type="AlphaFoldDB" id="A0A645I0T4"/>
<dbReference type="GO" id="GO:0008236">
    <property type="term" value="F:serine-type peptidase activity"/>
    <property type="evidence" value="ECO:0007669"/>
    <property type="project" value="InterPro"/>
</dbReference>
<name>A0A645I0T4_9ZZZZ</name>
<proteinExistence type="predicted"/>
<evidence type="ECO:0000259" key="1">
    <source>
        <dbReference type="Pfam" id="PF00326"/>
    </source>
</evidence>
<accession>A0A645I0T4</accession>
<reference evidence="2" key="1">
    <citation type="submission" date="2019-08" db="EMBL/GenBank/DDBJ databases">
        <authorList>
            <person name="Kucharzyk K."/>
            <person name="Murdoch R.W."/>
            <person name="Higgins S."/>
            <person name="Loffler F."/>
        </authorList>
    </citation>
    <scope>NUCLEOTIDE SEQUENCE</scope>
</reference>
<protein>
    <recommendedName>
        <fullName evidence="1">Peptidase S9 prolyl oligopeptidase catalytic domain-containing protein</fullName>
    </recommendedName>
</protein>